<keyword evidence="1" id="KW-0805">Transcription regulation</keyword>
<dbReference type="PANTHER" id="PTHR43280:SF28">
    <property type="entry name" value="HTH-TYPE TRANSCRIPTIONAL ACTIVATOR RHAS"/>
    <property type="match status" value="1"/>
</dbReference>
<dbReference type="InterPro" id="IPR018060">
    <property type="entry name" value="HTH_AraC"/>
</dbReference>
<proteinExistence type="predicted"/>
<gene>
    <name evidence="5" type="ordered locus">KNP414_06577</name>
</gene>
<dbReference type="InterPro" id="IPR013096">
    <property type="entry name" value="Cupin_2"/>
</dbReference>
<evidence type="ECO:0000259" key="4">
    <source>
        <dbReference type="PROSITE" id="PS01124"/>
    </source>
</evidence>
<keyword evidence="2" id="KW-0238">DNA-binding</keyword>
<dbReference type="GO" id="GO:0043565">
    <property type="term" value="F:sequence-specific DNA binding"/>
    <property type="evidence" value="ECO:0007669"/>
    <property type="project" value="InterPro"/>
</dbReference>
<dbReference type="Pfam" id="PF07883">
    <property type="entry name" value="Cupin_2"/>
    <property type="match status" value="1"/>
</dbReference>
<dbReference type="PROSITE" id="PS01124">
    <property type="entry name" value="HTH_ARAC_FAMILY_2"/>
    <property type="match status" value="1"/>
</dbReference>
<protein>
    <submittedName>
        <fullName evidence="5">Transcriptional regulator, AraC family</fullName>
    </submittedName>
</protein>
<dbReference type="SMART" id="SM00342">
    <property type="entry name" value="HTH_ARAC"/>
    <property type="match status" value="1"/>
</dbReference>
<name>F8F773_PAEMK</name>
<dbReference type="HOGENOM" id="CLU_000445_88_3_9"/>
<dbReference type="Gene3D" id="2.60.120.10">
    <property type="entry name" value="Jelly Rolls"/>
    <property type="match status" value="1"/>
</dbReference>
<reference evidence="5 6" key="2">
    <citation type="journal article" date="2013" name="Genome Announc.">
        <title>Genome Sequence of Growth-Improving Paenibacillus mucilaginosus Strain KNP414.</title>
        <authorList>
            <person name="Lu J.J."/>
            <person name="Wang J.F."/>
            <person name="Hu X.F."/>
        </authorList>
    </citation>
    <scope>NUCLEOTIDE SEQUENCE [LARGE SCALE GENOMIC DNA]</scope>
    <source>
        <strain evidence="5 6">KNP414</strain>
    </source>
</reference>
<accession>F8F773</accession>
<dbReference type="InterPro" id="IPR011051">
    <property type="entry name" value="RmlC_Cupin_sf"/>
</dbReference>
<dbReference type="Pfam" id="PF12833">
    <property type="entry name" value="HTH_18"/>
    <property type="match status" value="1"/>
</dbReference>
<evidence type="ECO:0000313" key="6">
    <source>
        <dbReference type="Proteomes" id="UP000006620"/>
    </source>
</evidence>
<sequence>MDQASLYHPRYLEEECHLRTVAYYSKQWNGFQMPFHTHRAAEIMYVISGECTVEFAEDRVHLGKGDFILIDALVAHRLFVEESTVCRMLNVEFVLGPRQGAFPSFRQLAEENEVLRAMLGRVRPYLVLSDTTDVYHTLKSLVLELSDRSRGGFMVQLLLSQLLLRVARLAAEAEEHQANPGDLYVKKVIAYLHHHYDCDLRVKELAEAVNLHPSYLHRIFRLHTGSSIVEYLTALRIEKAKMLLAQTDIPVIEIPGYIGMNSRQYFSAVFKKQTGLTPLQYRLGIEAWQRDE</sequence>
<dbReference type="RefSeq" id="WP_013920242.1">
    <property type="nucleotide sequence ID" value="NC_015690.1"/>
</dbReference>
<reference evidence="6" key="1">
    <citation type="submission" date="2011-06" db="EMBL/GenBank/DDBJ databases">
        <title>Complete genome sequence of Paenibacillus mucilaginosus KNP414.</title>
        <authorList>
            <person name="Wang J."/>
            <person name="Hu S."/>
            <person name="Hu X."/>
            <person name="Zhang B."/>
            <person name="Dong D."/>
            <person name="Zhang S."/>
            <person name="Zhao K."/>
            <person name="Wu D."/>
        </authorList>
    </citation>
    <scope>NUCLEOTIDE SEQUENCE [LARGE SCALE GENOMIC DNA]</scope>
    <source>
        <strain evidence="6">KNP414</strain>
    </source>
</reference>
<dbReference type="GO" id="GO:0003700">
    <property type="term" value="F:DNA-binding transcription factor activity"/>
    <property type="evidence" value="ECO:0007669"/>
    <property type="project" value="InterPro"/>
</dbReference>
<dbReference type="KEGG" id="pms:KNP414_06577"/>
<evidence type="ECO:0000256" key="2">
    <source>
        <dbReference type="ARBA" id="ARBA00023125"/>
    </source>
</evidence>
<evidence type="ECO:0000313" key="5">
    <source>
        <dbReference type="EMBL" id="AEI45098.1"/>
    </source>
</evidence>
<dbReference type="InterPro" id="IPR014710">
    <property type="entry name" value="RmlC-like_jellyroll"/>
</dbReference>
<dbReference type="Proteomes" id="UP000006620">
    <property type="component" value="Chromosome"/>
</dbReference>
<keyword evidence="3" id="KW-0804">Transcription</keyword>
<organism evidence="5 6">
    <name type="scientific">Paenibacillus mucilaginosus (strain KNP414)</name>
    <dbReference type="NCBI Taxonomy" id="1036673"/>
    <lineage>
        <taxon>Bacteria</taxon>
        <taxon>Bacillati</taxon>
        <taxon>Bacillota</taxon>
        <taxon>Bacilli</taxon>
        <taxon>Bacillales</taxon>
        <taxon>Paenibacillaceae</taxon>
        <taxon>Paenibacillus</taxon>
    </lineage>
</organism>
<evidence type="ECO:0000256" key="1">
    <source>
        <dbReference type="ARBA" id="ARBA00023015"/>
    </source>
</evidence>
<dbReference type="SUPFAM" id="SSF51182">
    <property type="entry name" value="RmlC-like cupins"/>
    <property type="match status" value="1"/>
</dbReference>
<evidence type="ECO:0000256" key="3">
    <source>
        <dbReference type="ARBA" id="ARBA00023163"/>
    </source>
</evidence>
<feature type="domain" description="HTH araC/xylS-type" evidence="4">
    <location>
        <begin position="186"/>
        <end position="284"/>
    </location>
</feature>
<dbReference type="AlphaFoldDB" id="F8F773"/>
<dbReference type="PATRIC" id="fig|1036673.3.peg.6130"/>
<dbReference type="PANTHER" id="PTHR43280">
    <property type="entry name" value="ARAC-FAMILY TRANSCRIPTIONAL REGULATOR"/>
    <property type="match status" value="1"/>
</dbReference>
<dbReference type="InterPro" id="IPR009057">
    <property type="entry name" value="Homeodomain-like_sf"/>
</dbReference>
<dbReference type="EMBL" id="CP002869">
    <property type="protein sequence ID" value="AEI45098.1"/>
    <property type="molecule type" value="Genomic_DNA"/>
</dbReference>
<dbReference type="SUPFAM" id="SSF46689">
    <property type="entry name" value="Homeodomain-like"/>
    <property type="match status" value="2"/>
</dbReference>
<dbReference type="Gene3D" id="1.10.10.60">
    <property type="entry name" value="Homeodomain-like"/>
    <property type="match status" value="2"/>
</dbReference>